<keyword evidence="4" id="KW-1185">Reference proteome</keyword>
<dbReference type="PANTHER" id="PTHR10357:SF219">
    <property type="entry name" value="MALTOSE ALPHA-D-GLUCOSYLTRANSFERASE"/>
    <property type="match status" value="1"/>
</dbReference>
<feature type="region of interest" description="Disordered" evidence="1">
    <location>
        <begin position="215"/>
        <end position="245"/>
    </location>
</feature>
<feature type="compositionally biased region" description="Low complexity" evidence="1">
    <location>
        <begin position="223"/>
        <end position="236"/>
    </location>
</feature>
<evidence type="ECO:0000313" key="3">
    <source>
        <dbReference type="EMBL" id="PWJ50231.1"/>
    </source>
</evidence>
<accession>A0A315ZX69</accession>
<dbReference type="SUPFAM" id="SSF51011">
    <property type="entry name" value="Glycosyl hydrolase domain"/>
    <property type="match status" value="1"/>
</dbReference>
<dbReference type="SUPFAM" id="SSF51445">
    <property type="entry name" value="(Trans)glycosidases"/>
    <property type="match status" value="1"/>
</dbReference>
<gene>
    <name evidence="3" type="ORF">BXY45_12341</name>
</gene>
<comment type="caution">
    <text evidence="3">The sequence shown here is derived from an EMBL/GenBank/DDBJ whole genome shotgun (WGS) entry which is preliminary data.</text>
</comment>
<dbReference type="GO" id="GO:0016798">
    <property type="term" value="F:hydrolase activity, acting on glycosyl bonds"/>
    <property type="evidence" value="ECO:0007669"/>
    <property type="project" value="UniProtKB-KW"/>
</dbReference>
<dbReference type="PANTHER" id="PTHR10357">
    <property type="entry name" value="ALPHA-AMYLASE FAMILY MEMBER"/>
    <property type="match status" value="1"/>
</dbReference>
<dbReference type="Proteomes" id="UP000245469">
    <property type="component" value="Unassembled WGS sequence"/>
</dbReference>
<sequence>MLTTTADEWWATAVGYCLDIKRFTDSDGDGRGDLAGLGAHLDHLVDLGVDFLWLQPFYPSPEGDDGYDISDYYGVDDGLGTLGEFVEVVRAARERGMRVIVDLVVNHTSDEHPWFQSARSDPDSPYRHWYVWREEPDPEDDDADIIFPDAEDSVWSHDEAAGLYYRHRFYRHQPDLNTSNPEVRDEIRRIMGFWLQLGVAGFRVDAAPYLAETATRSGDADDAGVASGAGSPGSPSGERDEQHDGDTALDESLAMLDVMRTFLSRRSAEAVMLGEVNKPRDEIAPFFGGAGQRMTMCFDFTLNQALYLAMARGDASPLRDALESRPRLSEGKSWGLFVRNHDELTLDQLDDDERQEVFAAFGPEEEVQLFGRGLRLRLPTMVDGDRDRMELAYVLTWSLPGTPVLYYGEEVGQLEDLSIPGRMSVRTPMAWAAGDAGPGPVVADQERDPDSLLHFFRRMLRAYRGRPELGRGEVRLVDVGEPSVLAHTMTWRGRTVLALHSLSSESLTVTVPDGVVAPGTELVELLTSTPVTVPEGPFELELPRYGKVWLGDT</sequence>
<reference evidence="3 4" key="1">
    <citation type="submission" date="2018-03" db="EMBL/GenBank/DDBJ databases">
        <title>Genomic Encyclopedia of Archaeal and Bacterial Type Strains, Phase II (KMG-II): from individual species to whole genera.</title>
        <authorList>
            <person name="Goeker M."/>
        </authorList>
    </citation>
    <scope>NUCLEOTIDE SEQUENCE [LARGE SCALE GENOMIC DNA]</scope>
    <source>
        <strain evidence="3 4">DSM 44889</strain>
    </source>
</reference>
<dbReference type="Pfam" id="PF00128">
    <property type="entry name" value="Alpha-amylase"/>
    <property type="match status" value="1"/>
</dbReference>
<dbReference type="Gene3D" id="3.20.20.80">
    <property type="entry name" value="Glycosidases"/>
    <property type="match status" value="1"/>
</dbReference>
<dbReference type="Gene3D" id="2.60.40.1180">
    <property type="entry name" value="Golgi alpha-mannosidase II"/>
    <property type="match status" value="1"/>
</dbReference>
<name>A0A315ZX69_9ACTN</name>
<keyword evidence="3" id="KW-0326">Glycosidase</keyword>
<dbReference type="RefSeq" id="WP_211319663.1">
    <property type="nucleotide sequence ID" value="NZ_QGDQ01000023.1"/>
</dbReference>
<proteinExistence type="predicted"/>
<feature type="domain" description="Glycosyl hydrolase family 13 catalytic" evidence="2">
    <location>
        <begin position="17"/>
        <end position="461"/>
    </location>
</feature>
<evidence type="ECO:0000259" key="2">
    <source>
        <dbReference type="SMART" id="SM00642"/>
    </source>
</evidence>
<dbReference type="Gene3D" id="3.90.400.10">
    <property type="entry name" value="Oligo-1,6-glucosidase, Domain 2"/>
    <property type="match status" value="1"/>
</dbReference>
<dbReference type="InterPro" id="IPR013780">
    <property type="entry name" value="Glyco_hydro_b"/>
</dbReference>
<evidence type="ECO:0000256" key="1">
    <source>
        <dbReference type="SAM" id="MobiDB-lite"/>
    </source>
</evidence>
<dbReference type="EMBL" id="QGDQ01000023">
    <property type="protein sequence ID" value="PWJ50231.1"/>
    <property type="molecule type" value="Genomic_DNA"/>
</dbReference>
<dbReference type="InterPro" id="IPR006047">
    <property type="entry name" value="GH13_cat_dom"/>
</dbReference>
<protein>
    <submittedName>
        <fullName evidence="3">Glycosidase</fullName>
    </submittedName>
</protein>
<keyword evidence="3" id="KW-0378">Hydrolase</keyword>
<organism evidence="3 4">
    <name type="scientific">Quadrisphaera granulorum</name>
    <dbReference type="NCBI Taxonomy" id="317664"/>
    <lineage>
        <taxon>Bacteria</taxon>
        <taxon>Bacillati</taxon>
        <taxon>Actinomycetota</taxon>
        <taxon>Actinomycetes</taxon>
        <taxon>Kineosporiales</taxon>
        <taxon>Kineosporiaceae</taxon>
        <taxon>Quadrisphaera</taxon>
    </lineage>
</organism>
<dbReference type="SMART" id="SM00642">
    <property type="entry name" value="Aamy"/>
    <property type="match status" value="1"/>
</dbReference>
<dbReference type="GO" id="GO:0005975">
    <property type="term" value="P:carbohydrate metabolic process"/>
    <property type="evidence" value="ECO:0007669"/>
    <property type="project" value="InterPro"/>
</dbReference>
<evidence type="ECO:0000313" key="4">
    <source>
        <dbReference type="Proteomes" id="UP000245469"/>
    </source>
</evidence>
<dbReference type="AlphaFoldDB" id="A0A315ZX69"/>
<dbReference type="InterPro" id="IPR045857">
    <property type="entry name" value="O16G_dom_2"/>
</dbReference>
<dbReference type="InterPro" id="IPR017853">
    <property type="entry name" value="GH"/>
</dbReference>